<gene>
    <name evidence="2" type="ORF">CK203_051282</name>
</gene>
<protein>
    <submittedName>
        <fullName evidence="2">Uncharacterized protein</fullName>
    </submittedName>
</protein>
<reference evidence="2 3" key="1">
    <citation type="journal article" date="2018" name="PLoS Genet.">
        <title>Population sequencing reveals clonal diversity and ancestral inbreeding in the grapevine cultivar Chardonnay.</title>
        <authorList>
            <person name="Roach M.J."/>
            <person name="Johnson D.L."/>
            <person name="Bohlmann J."/>
            <person name="van Vuuren H.J."/>
            <person name="Jones S.J."/>
            <person name="Pretorius I.S."/>
            <person name="Schmidt S.A."/>
            <person name="Borneman A.R."/>
        </authorList>
    </citation>
    <scope>NUCLEOTIDE SEQUENCE [LARGE SCALE GENOMIC DNA]</scope>
    <source>
        <strain evidence="3">cv. Chardonnay</strain>
        <tissue evidence="2">Leaf</tissue>
    </source>
</reference>
<accession>A0A438H3U8</accession>
<evidence type="ECO:0000313" key="2">
    <source>
        <dbReference type="EMBL" id="RVW79178.1"/>
    </source>
</evidence>
<sequence>MPSYQEAGYQYAQPAQAPQQDSNLEQAIVNLSKVVGDFVGNQKSINA</sequence>
<organism evidence="2 3">
    <name type="scientific">Vitis vinifera</name>
    <name type="common">Grape</name>
    <dbReference type="NCBI Taxonomy" id="29760"/>
    <lineage>
        <taxon>Eukaryota</taxon>
        <taxon>Viridiplantae</taxon>
        <taxon>Streptophyta</taxon>
        <taxon>Embryophyta</taxon>
        <taxon>Tracheophyta</taxon>
        <taxon>Spermatophyta</taxon>
        <taxon>Magnoliopsida</taxon>
        <taxon>eudicotyledons</taxon>
        <taxon>Gunneridae</taxon>
        <taxon>Pentapetalae</taxon>
        <taxon>rosids</taxon>
        <taxon>Vitales</taxon>
        <taxon>Vitaceae</taxon>
        <taxon>Viteae</taxon>
        <taxon>Vitis</taxon>
    </lineage>
</organism>
<proteinExistence type="predicted"/>
<name>A0A438H3U8_VITVI</name>
<dbReference type="AlphaFoldDB" id="A0A438H3U8"/>
<evidence type="ECO:0000313" key="3">
    <source>
        <dbReference type="Proteomes" id="UP000288805"/>
    </source>
</evidence>
<dbReference type="Proteomes" id="UP000288805">
    <property type="component" value="Unassembled WGS sequence"/>
</dbReference>
<comment type="caution">
    <text evidence="2">The sequence shown here is derived from an EMBL/GenBank/DDBJ whole genome shotgun (WGS) entry which is preliminary data.</text>
</comment>
<feature type="region of interest" description="Disordered" evidence="1">
    <location>
        <begin position="1"/>
        <end position="20"/>
    </location>
</feature>
<evidence type="ECO:0000256" key="1">
    <source>
        <dbReference type="SAM" id="MobiDB-lite"/>
    </source>
</evidence>
<dbReference type="EMBL" id="QGNW01000285">
    <property type="protein sequence ID" value="RVW79178.1"/>
    <property type="molecule type" value="Genomic_DNA"/>
</dbReference>